<evidence type="ECO:0000313" key="4">
    <source>
        <dbReference type="Proteomes" id="UP001519863"/>
    </source>
</evidence>
<feature type="domain" description="Ig-like" evidence="2">
    <location>
        <begin position="344"/>
        <end position="392"/>
    </location>
</feature>
<gene>
    <name evidence="3" type="ORF">KZ829_40530</name>
</gene>
<dbReference type="Pfam" id="PF12245">
    <property type="entry name" value="Big_3_2"/>
    <property type="match status" value="1"/>
</dbReference>
<feature type="signal peptide" evidence="1">
    <location>
        <begin position="1"/>
        <end position="17"/>
    </location>
</feature>
<evidence type="ECO:0000313" key="3">
    <source>
        <dbReference type="EMBL" id="MBW6440029.1"/>
    </source>
</evidence>
<organism evidence="3 4">
    <name type="scientific">Actinoplanes hulinensis</name>
    <dbReference type="NCBI Taxonomy" id="1144547"/>
    <lineage>
        <taxon>Bacteria</taxon>
        <taxon>Bacillati</taxon>
        <taxon>Actinomycetota</taxon>
        <taxon>Actinomycetes</taxon>
        <taxon>Micromonosporales</taxon>
        <taxon>Micromonosporaceae</taxon>
        <taxon>Actinoplanes</taxon>
    </lineage>
</organism>
<dbReference type="RefSeq" id="WP_220149147.1">
    <property type="nucleotide sequence ID" value="NZ_JAHXZI010000035.1"/>
</dbReference>
<comment type="caution">
    <text evidence="3">The sequence shown here is derived from an EMBL/GenBank/DDBJ whole genome shotgun (WGS) entry which is preliminary data.</text>
</comment>
<protein>
    <submittedName>
        <fullName evidence="3">Ig-like domain repeat protein</fullName>
    </submittedName>
</protein>
<accession>A0ABS7BGL0</accession>
<evidence type="ECO:0000256" key="1">
    <source>
        <dbReference type="SAM" id="SignalP"/>
    </source>
</evidence>
<keyword evidence="1" id="KW-0732">Signal</keyword>
<dbReference type="EMBL" id="JAHXZI010000035">
    <property type="protein sequence ID" value="MBW6440029.1"/>
    <property type="molecule type" value="Genomic_DNA"/>
</dbReference>
<keyword evidence="4" id="KW-1185">Reference proteome</keyword>
<name>A0ABS7BGL0_9ACTN</name>
<dbReference type="Proteomes" id="UP001519863">
    <property type="component" value="Unassembled WGS sequence"/>
</dbReference>
<dbReference type="Pfam" id="PF17957">
    <property type="entry name" value="Big_7"/>
    <property type="match status" value="2"/>
</dbReference>
<evidence type="ECO:0000259" key="2">
    <source>
        <dbReference type="Pfam" id="PF12245"/>
    </source>
</evidence>
<proteinExistence type="predicted"/>
<dbReference type="InterPro" id="IPR022038">
    <property type="entry name" value="Ig-like_bact"/>
</dbReference>
<sequence length="481" mass="51475">MAAILINIGLGAPAAHAAAAGDTTAPTIADIGIAAGTLVNGTVALHPVVADDVAVTRVELRANNALVATSKAAPFTLSWDSRKHYDINVLLRLTAFDAAGNSVTSDVVTVHVDNDAPFITFPWYFTDSIKQNPDMSFTGTVAIDFTKWGLDADTAGIELSIGDKVIGTRTSAPWVIDWDTSAYNGRTTLTARGWDTFGNTYTARSTVWADHTGPTITPRFNWTPDHVTGGGQIHTEQTDGAWIRKVELLVNGTLVATNTIGDSKLVTFTWPKGIPNGPATMTIRAEDMIGNVSEHTRTVIVDNDAPTATVSPATGSLLHGTATASLTNYRDATGVVYFSAGLGDRLSATAKAPWRTAFDTTWHPDGRQTLTCYVVDKAGNTTVITRAVTVDNTAPAVAMVKAPRNNTTLRKAIRINAAARDAHGIARVQLLVNGKVIATDTTSAYRFTLNPKKFGKKFTVQVRAYDRAGNVKYTAKRTYRR</sequence>
<feature type="chain" id="PRO_5045444407" evidence="1">
    <location>
        <begin position="18"/>
        <end position="481"/>
    </location>
</feature>
<dbReference type="InterPro" id="IPR013783">
    <property type="entry name" value="Ig-like_fold"/>
</dbReference>
<dbReference type="Gene3D" id="2.60.40.10">
    <property type="entry name" value="Immunoglobulins"/>
    <property type="match status" value="4"/>
</dbReference>
<reference evidence="3 4" key="1">
    <citation type="journal article" date="2013" name="Antonie Van Leeuwenhoek">
        <title>Actinoplanes hulinensis sp. nov., a novel actinomycete isolated from soybean root (Glycine max (L.) Merr).</title>
        <authorList>
            <person name="Shen Y."/>
            <person name="Liu C."/>
            <person name="Wang X."/>
            <person name="Zhao J."/>
            <person name="Jia F."/>
            <person name="Zhang Y."/>
            <person name="Wang L."/>
            <person name="Yang D."/>
            <person name="Xiang W."/>
        </authorList>
    </citation>
    <scope>NUCLEOTIDE SEQUENCE [LARGE SCALE GENOMIC DNA]</scope>
    <source>
        <strain evidence="3 4">NEAU-M9</strain>
    </source>
</reference>